<dbReference type="EMBL" id="CABFNO020001454">
    <property type="protein sequence ID" value="CAG9988772.1"/>
    <property type="molecule type" value="Genomic_DNA"/>
</dbReference>
<keyword evidence="2" id="KW-1185">Reference proteome</keyword>
<proteinExistence type="predicted"/>
<protein>
    <recommendedName>
        <fullName evidence="3">SnoaL-like domain-containing protein</fullName>
    </recommendedName>
</protein>
<sequence>MSDSEELRATLQRTATHFIDRCNEHTVDAILSLRTDTCKHTHLPSSLGIGTYNNAEYGEFYGRFADMMKDCTCWIADDKEMVVDVESRKVVMHVKNKGITPLGEYENEYMWILTMTGDGKKIEDIVEFCDSAKAVELMKKHQGQMNA</sequence>
<reference evidence="1 2" key="2">
    <citation type="submission" date="2021-10" db="EMBL/GenBank/DDBJ databases">
        <authorList>
            <person name="Piombo E."/>
        </authorList>
    </citation>
    <scope>NUCLEOTIDE SEQUENCE [LARGE SCALE GENOMIC DNA]</scope>
</reference>
<dbReference type="InterPro" id="IPR050977">
    <property type="entry name" value="Fungal_Meroterpenoid_Isomerase"/>
</dbReference>
<evidence type="ECO:0000313" key="2">
    <source>
        <dbReference type="Proteomes" id="UP000754883"/>
    </source>
</evidence>
<reference evidence="2" key="1">
    <citation type="submission" date="2019-06" db="EMBL/GenBank/DDBJ databases">
        <authorList>
            <person name="Broberg M."/>
        </authorList>
    </citation>
    <scope>NUCLEOTIDE SEQUENCE [LARGE SCALE GENOMIC DNA]</scope>
</reference>
<dbReference type="SUPFAM" id="SSF54427">
    <property type="entry name" value="NTF2-like"/>
    <property type="match status" value="1"/>
</dbReference>
<name>A0A9N9UEJ4_9HYPO</name>
<dbReference type="AlphaFoldDB" id="A0A9N9UEJ4"/>
<dbReference type="PANTHER" id="PTHR39598:SF1">
    <property type="entry name" value="AUSTINOID BIOSYNTHESIS CLUSTERS PROTEIN F-RELATED"/>
    <property type="match status" value="1"/>
</dbReference>
<accession>A0A9N9UEJ4</accession>
<organism evidence="1 2">
    <name type="scientific">Clonostachys byssicola</name>
    <dbReference type="NCBI Taxonomy" id="160290"/>
    <lineage>
        <taxon>Eukaryota</taxon>
        <taxon>Fungi</taxon>
        <taxon>Dikarya</taxon>
        <taxon>Ascomycota</taxon>
        <taxon>Pezizomycotina</taxon>
        <taxon>Sordariomycetes</taxon>
        <taxon>Hypocreomycetidae</taxon>
        <taxon>Hypocreales</taxon>
        <taxon>Bionectriaceae</taxon>
        <taxon>Clonostachys</taxon>
    </lineage>
</organism>
<gene>
    <name evidence="1" type="ORF">CBYS24578_00014183</name>
</gene>
<dbReference type="Proteomes" id="UP000754883">
    <property type="component" value="Unassembled WGS sequence"/>
</dbReference>
<evidence type="ECO:0008006" key="3">
    <source>
        <dbReference type="Google" id="ProtNLM"/>
    </source>
</evidence>
<dbReference type="PANTHER" id="PTHR39598">
    <property type="entry name" value="AUSTINOL SYNTHESIS PROTEIN F-RELATED"/>
    <property type="match status" value="1"/>
</dbReference>
<evidence type="ECO:0000313" key="1">
    <source>
        <dbReference type="EMBL" id="CAG9988772.1"/>
    </source>
</evidence>
<dbReference type="OrthoDB" id="3758478at2759"/>
<dbReference type="Gene3D" id="3.10.450.50">
    <property type="match status" value="1"/>
</dbReference>
<comment type="caution">
    <text evidence="1">The sequence shown here is derived from an EMBL/GenBank/DDBJ whole genome shotgun (WGS) entry which is preliminary data.</text>
</comment>
<dbReference type="InterPro" id="IPR032710">
    <property type="entry name" value="NTF2-like_dom_sf"/>
</dbReference>